<dbReference type="Gene3D" id="3.40.50.150">
    <property type="entry name" value="Vaccinia Virus protein VP39"/>
    <property type="match status" value="1"/>
</dbReference>
<dbReference type="GO" id="GO:0008168">
    <property type="term" value="F:methyltransferase activity"/>
    <property type="evidence" value="ECO:0007669"/>
    <property type="project" value="UniProtKB-KW"/>
</dbReference>
<dbReference type="SUPFAM" id="SSF53335">
    <property type="entry name" value="S-adenosyl-L-methionine-dependent methyltransferases"/>
    <property type="match status" value="1"/>
</dbReference>
<dbReference type="InterPro" id="IPR029063">
    <property type="entry name" value="SAM-dependent_MTases_sf"/>
</dbReference>
<dbReference type="EMBL" id="LT607752">
    <property type="protein sequence ID" value="SCG44530.1"/>
    <property type="molecule type" value="Genomic_DNA"/>
</dbReference>
<reference evidence="3" key="1">
    <citation type="submission" date="2016-06" db="EMBL/GenBank/DDBJ databases">
        <authorList>
            <person name="Varghese N."/>
            <person name="Submissions Spin"/>
        </authorList>
    </citation>
    <scope>NUCLEOTIDE SEQUENCE [LARGE SCALE GENOMIC DNA]</scope>
    <source>
        <strain evidence="3">DSM 44983</strain>
    </source>
</reference>
<dbReference type="Pfam" id="PF13649">
    <property type="entry name" value="Methyltransf_25"/>
    <property type="match status" value="1"/>
</dbReference>
<keyword evidence="2" id="KW-0808">Transferase</keyword>
<evidence type="ECO:0000259" key="1">
    <source>
        <dbReference type="Pfam" id="PF13649"/>
    </source>
</evidence>
<dbReference type="RefSeq" id="WP_067306404.1">
    <property type="nucleotide sequence ID" value="NZ_LRMV01000041.1"/>
</dbReference>
<feature type="domain" description="Methyltransferase" evidence="1">
    <location>
        <begin position="44"/>
        <end position="140"/>
    </location>
</feature>
<organism evidence="2 3">
    <name type="scientific">Micromonospora rifamycinica</name>
    <dbReference type="NCBI Taxonomy" id="291594"/>
    <lineage>
        <taxon>Bacteria</taxon>
        <taxon>Bacillati</taxon>
        <taxon>Actinomycetota</taxon>
        <taxon>Actinomycetes</taxon>
        <taxon>Micromonosporales</taxon>
        <taxon>Micromonosporaceae</taxon>
        <taxon>Micromonospora</taxon>
    </lineage>
</organism>
<evidence type="ECO:0000313" key="3">
    <source>
        <dbReference type="Proteomes" id="UP000198226"/>
    </source>
</evidence>
<protein>
    <submittedName>
        <fullName evidence="2">Methyltransferase domain-containing protein</fullName>
    </submittedName>
</protein>
<dbReference type="Proteomes" id="UP000198226">
    <property type="component" value="Chromosome I"/>
</dbReference>
<dbReference type="AlphaFoldDB" id="A0A109ILN2"/>
<accession>A0A109ILN2</accession>
<keyword evidence="3" id="KW-1185">Reference proteome</keyword>
<gene>
    <name evidence="2" type="ORF">GA0070623_1150</name>
</gene>
<name>A0A109ILN2_9ACTN</name>
<evidence type="ECO:0000313" key="2">
    <source>
        <dbReference type="EMBL" id="SCG44530.1"/>
    </source>
</evidence>
<proteinExistence type="predicted"/>
<sequence length="273" mass="28976">MTAYATDPFAAWLRLREPADADARSRELVDRLRHRLTGGRPLVVHDLGSGTGSMLRWLAPLLPGPQRWVLHDRDPGLLERAGAAVPVAADGSPVEVHTRRGDITRLTAADLAGADLVTASALLDMLTADEIARIVATCAGVGCPSLFVLSVVGRVTLHPADPLDAEVAAAFDAHQRRTVDGRTLLGPDAAAAAGAEFVRHGMPVTVRPSPWRLGPDRAALAGEWFDGWLDAAVAQRPDLAERTAGYARRRRSEAAAGRLTVTVGHDDLLAGVE</sequence>
<keyword evidence="2" id="KW-0489">Methyltransferase</keyword>
<dbReference type="InterPro" id="IPR041698">
    <property type="entry name" value="Methyltransf_25"/>
</dbReference>
<dbReference type="GO" id="GO:0032259">
    <property type="term" value="P:methylation"/>
    <property type="evidence" value="ECO:0007669"/>
    <property type="project" value="UniProtKB-KW"/>
</dbReference>
<dbReference type="OrthoDB" id="7273451at2"/>